<comment type="caution">
    <text evidence="4">The sequence shown here is derived from an EMBL/GenBank/DDBJ whole genome shotgun (WGS) entry which is preliminary data.</text>
</comment>
<dbReference type="NCBIfam" id="TIGR01730">
    <property type="entry name" value="RND_mfp"/>
    <property type="match status" value="1"/>
</dbReference>
<dbReference type="SUPFAM" id="SSF111369">
    <property type="entry name" value="HlyD-like secretion proteins"/>
    <property type="match status" value="1"/>
</dbReference>
<proteinExistence type="inferred from homology"/>
<dbReference type="InterPro" id="IPR006143">
    <property type="entry name" value="RND_pump_MFP"/>
</dbReference>
<gene>
    <name evidence="4" type="ORF">GEV37_10370</name>
</gene>
<keyword evidence="5" id="KW-1185">Reference proteome</keyword>
<keyword evidence="2" id="KW-0175">Coiled coil</keyword>
<dbReference type="Gene3D" id="2.40.50.100">
    <property type="match status" value="2"/>
</dbReference>
<evidence type="ECO:0000259" key="3">
    <source>
        <dbReference type="Pfam" id="PF25954"/>
    </source>
</evidence>
<evidence type="ECO:0000256" key="1">
    <source>
        <dbReference type="ARBA" id="ARBA00009477"/>
    </source>
</evidence>
<sequence>MRRIPFSYALALAFVLALVLWLALGDFQRFQGAPPDTPPTQADQAPRVEVTRLESTPFIPRQVLQGQLEARQETTLRANAAGYVREKPVPQGERVEQGQTLLVLDDDALPQRLQQARDELAVAQAEYAGAQDLRQRQFISQPELLRLQSALSASAAQVAQLERQLNDTRPSAPFAGVIDRIQVELGDLLQPGEEWGRLIDDRTLTGTAWVSQQEVNALSLGLPVSARLLDGETLDGEVTHISSRAEKQTRTFYIEITLDNPERRRLAGGSAEFTITLPPRQVVALSPALLSLDDDGRLAVKHLGDDDQVVQTSVTLVSATLENAFVAGLPDPVEVITLGAGLVAVGETVTPVAADVPSSPSPDTVAAP</sequence>
<feature type="coiled-coil region" evidence="2">
    <location>
        <begin position="113"/>
        <end position="164"/>
    </location>
</feature>
<dbReference type="PANTHER" id="PTHR30469:SF29">
    <property type="entry name" value="BLR2860 PROTEIN"/>
    <property type="match status" value="1"/>
</dbReference>
<dbReference type="Proteomes" id="UP001319882">
    <property type="component" value="Unassembled WGS sequence"/>
</dbReference>
<dbReference type="RefSeq" id="WP_227390193.1">
    <property type="nucleotide sequence ID" value="NZ_JBHSCJ010000002.1"/>
</dbReference>
<dbReference type="PANTHER" id="PTHR30469">
    <property type="entry name" value="MULTIDRUG RESISTANCE PROTEIN MDTA"/>
    <property type="match status" value="1"/>
</dbReference>
<protein>
    <submittedName>
        <fullName evidence="4">Efflux RND transporter periplasmic adaptor subunit</fullName>
    </submittedName>
</protein>
<evidence type="ECO:0000256" key="2">
    <source>
        <dbReference type="SAM" id="Coils"/>
    </source>
</evidence>
<evidence type="ECO:0000313" key="4">
    <source>
        <dbReference type="EMBL" id="MCB8889518.1"/>
    </source>
</evidence>
<dbReference type="Pfam" id="PF25954">
    <property type="entry name" value="Beta-barrel_RND_2"/>
    <property type="match status" value="1"/>
</dbReference>
<dbReference type="EMBL" id="WHVL01000004">
    <property type="protein sequence ID" value="MCB8889518.1"/>
    <property type="molecule type" value="Genomic_DNA"/>
</dbReference>
<feature type="domain" description="CusB-like beta-barrel" evidence="3">
    <location>
        <begin position="209"/>
        <end position="273"/>
    </location>
</feature>
<accession>A0ABS8DT65</accession>
<organism evidence="4 5">
    <name type="scientific">Vreelandella malpeensis</name>
    <dbReference type="NCBI Taxonomy" id="1172368"/>
    <lineage>
        <taxon>Bacteria</taxon>
        <taxon>Pseudomonadati</taxon>
        <taxon>Pseudomonadota</taxon>
        <taxon>Gammaproteobacteria</taxon>
        <taxon>Oceanospirillales</taxon>
        <taxon>Halomonadaceae</taxon>
        <taxon>Vreelandella</taxon>
    </lineage>
</organism>
<evidence type="ECO:0000313" key="5">
    <source>
        <dbReference type="Proteomes" id="UP001319882"/>
    </source>
</evidence>
<reference evidence="4 5" key="1">
    <citation type="journal article" date="2021" name="Sci. Rep.">
        <title>Genome analysis of a halophilic bacterium Halomonas malpeensis YU-PRIM-29(T) reveals its exopolysaccharide and pigment producing capabilities.</title>
        <authorList>
            <person name="Athmika"/>
            <person name="Ghate S.D."/>
            <person name="Arun A.B."/>
            <person name="Rao S.S."/>
            <person name="Kumar S.T.A."/>
            <person name="Kandiyil M.K."/>
            <person name="Saptami K."/>
            <person name="Rekha P.D."/>
        </authorList>
    </citation>
    <scope>NUCLEOTIDE SEQUENCE [LARGE SCALE GENOMIC DNA]</scope>
    <source>
        <strain evidence="5">prim 29</strain>
    </source>
</reference>
<dbReference type="Gene3D" id="2.40.30.170">
    <property type="match status" value="1"/>
</dbReference>
<comment type="similarity">
    <text evidence="1">Belongs to the membrane fusion protein (MFP) (TC 8.A.1) family.</text>
</comment>
<dbReference type="InterPro" id="IPR058792">
    <property type="entry name" value="Beta-barrel_RND_2"/>
</dbReference>
<name>A0ABS8DT65_9GAMM</name>